<dbReference type="EMBL" id="MFKT01000021">
    <property type="protein sequence ID" value="OGG52925.1"/>
    <property type="molecule type" value="Genomic_DNA"/>
</dbReference>
<dbReference type="STRING" id="1798480.A2851_04525"/>
<comment type="caution">
    <text evidence="1">The sequence shown here is derived from an EMBL/GenBank/DDBJ whole genome shotgun (WGS) entry which is preliminary data.</text>
</comment>
<dbReference type="NCBIfam" id="TIGR01484">
    <property type="entry name" value="HAD-SF-IIB"/>
    <property type="match status" value="1"/>
</dbReference>
<dbReference type="PANTHER" id="PTHR10000">
    <property type="entry name" value="PHOSPHOSERINE PHOSPHATASE"/>
    <property type="match status" value="1"/>
</dbReference>
<gene>
    <name evidence="1" type="ORF">A2851_04525</name>
</gene>
<dbReference type="AlphaFoldDB" id="A0A1F6CUV9"/>
<dbReference type="InterPro" id="IPR036412">
    <property type="entry name" value="HAD-like_sf"/>
</dbReference>
<dbReference type="Gene3D" id="3.30.1240.20">
    <property type="match status" value="1"/>
</dbReference>
<evidence type="ECO:0000313" key="1">
    <source>
        <dbReference type="EMBL" id="OGG52925.1"/>
    </source>
</evidence>
<dbReference type="Proteomes" id="UP000176863">
    <property type="component" value="Unassembled WGS sequence"/>
</dbReference>
<sequence>MPKHFFFDLDNTLTPSKALIEAAHVPVLKKLGERADITVVSGHGENDIRKHLTLALEGLYHILGQNGNVAQTKDGRVLWKRPLSQAQKDAARTFIEKAQKHLNYTIRDENDIVEDRGSQIAFSLIGHHENQVKKDAFDPDQAKRRKLLSDLVQEVETLKAANMEIRIAGTTNLDLIELGKNKGYNVPAFIEAMDWKKEDCIYIGDALFPGGNDETVIGILPVKAVKNYKETYLYLEHLLRS</sequence>
<protein>
    <recommendedName>
        <fullName evidence="3">Phosphomannomutase</fullName>
    </recommendedName>
</protein>
<evidence type="ECO:0008006" key="3">
    <source>
        <dbReference type="Google" id="ProtNLM"/>
    </source>
</evidence>
<organism evidence="1 2">
    <name type="scientific">Candidatus Kaiserbacteria bacterium RIFCSPHIGHO2_01_FULL_53_29</name>
    <dbReference type="NCBI Taxonomy" id="1798480"/>
    <lineage>
        <taxon>Bacteria</taxon>
        <taxon>Candidatus Kaiseribacteriota</taxon>
    </lineage>
</organism>
<name>A0A1F6CUV9_9BACT</name>
<dbReference type="GO" id="GO:0000287">
    <property type="term" value="F:magnesium ion binding"/>
    <property type="evidence" value="ECO:0007669"/>
    <property type="project" value="TreeGrafter"/>
</dbReference>
<dbReference type="Pfam" id="PF08282">
    <property type="entry name" value="Hydrolase_3"/>
    <property type="match status" value="1"/>
</dbReference>
<reference evidence="1 2" key="1">
    <citation type="journal article" date="2016" name="Nat. Commun.">
        <title>Thousands of microbial genomes shed light on interconnected biogeochemical processes in an aquifer system.</title>
        <authorList>
            <person name="Anantharaman K."/>
            <person name="Brown C.T."/>
            <person name="Hug L.A."/>
            <person name="Sharon I."/>
            <person name="Castelle C.J."/>
            <person name="Probst A.J."/>
            <person name="Thomas B.C."/>
            <person name="Singh A."/>
            <person name="Wilkins M.J."/>
            <person name="Karaoz U."/>
            <person name="Brodie E.L."/>
            <person name="Williams K.H."/>
            <person name="Hubbard S.S."/>
            <person name="Banfield J.F."/>
        </authorList>
    </citation>
    <scope>NUCLEOTIDE SEQUENCE [LARGE SCALE GENOMIC DNA]</scope>
</reference>
<dbReference type="GO" id="GO:0005829">
    <property type="term" value="C:cytosol"/>
    <property type="evidence" value="ECO:0007669"/>
    <property type="project" value="TreeGrafter"/>
</dbReference>
<dbReference type="Gene3D" id="3.40.50.1000">
    <property type="entry name" value="HAD superfamily/HAD-like"/>
    <property type="match status" value="1"/>
</dbReference>
<dbReference type="SUPFAM" id="SSF56784">
    <property type="entry name" value="HAD-like"/>
    <property type="match status" value="1"/>
</dbReference>
<proteinExistence type="predicted"/>
<dbReference type="InterPro" id="IPR006379">
    <property type="entry name" value="HAD-SF_hydro_IIB"/>
</dbReference>
<dbReference type="InterPro" id="IPR023214">
    <property type="entry name" value="HAD_sf"/>
</dbReference>
<evidence type="ECO:0000313" key="2">
    <source>
        <dbReference type="Proteomes" id="UP000176863"/>
    </source>
</evidence>
<dbReference type="GO" id="GO:0016791">
    <property type="term" value="F:phosphatase activity"/>
    <property type="evidence" value="ECO:0007669"/>
    <property type="project" value="TreeGrafter"/>
</dbReference>
<dbReference type="InterPro" id="IPR043169">
    <property type="entry name" value="PMM_cap"/>
</dbReference>
<dbReference type="PANTHER" id="PTHR10000:SF8">
    <property type="entry name" value="HAD SUPERFAMILY HYDROLASE-LIKE, TYPE 3"/>
    <property type="match status" value="1"/>
</dbReference>
<accession>A0A1F6CUV9</accession>